<evidence type="ECO:0000313" key="2">
    <source>
        <dbReference type="Proteomes" id="UP001497644"/>
    </source>
</evidence>
<dbReference type="EMBL" id="OZ034836">
    <property type="protein sequence ID" value="CAL1677813.1"/>
    <property type="molecule type" value="Genomic_DNA"/>
</dbReference>
<organism evidence="1 2">
    <name type="scientific">Lasius platythorax</name>
    <dbReference type="NCBI Taxonomy" id="488582"/>
    <lineage>
        <taxon>Eukaryota</taxon>
        <taxon>Metazoa</taxon>
        <taxon>Ecdysozoa</taxon>
        <taxon>Arthropoda</taxon>
        <taxon>Hexapoda</taxon>
        <taxon>Insecta</taxon>
        <taxon>Pterygota</taxon>
        <taxon>Neoptera</taxon>
        <taxon>Endopterygota</taxon>
        <taxon>Hymenoptera</taxon>
        <taxon>Apocrita</taxon>
        <taxon>Aculeata</taxon>
        <taxon>Formicoidea</taxon>
        <taxon>Formicidae</taxon>
        <taxon>Formicinae</taxon>
        <taxon>Lasius</taxon>
        <taxon>Lasius</taxon>
    </lineage>
</organism>
<name>A0AAV2ND10_9HYME</name>
<sequence>MKTCGNNAARECISRLKYDDSSPEGISIEAVARARDKDRTDKLNFFVPVIAIGESAGLRSTQTRYIPHLLCAAARGVR</sequence>
<gene>
    <name evidence="1" type="ORF">LPLAT_LOCUS3769</name>
</gene>
<keyword evidence="2" id="KW-1185">Reference proteome</keyword>
<proteinExistence type="predicted"/>
<dbReference type="AlphaFoldDB" id="A0AAV2ND10"/>
<evidence type="ECO:0000313" key="1">
    <source>
        <dbReference type="EMBL" id="CAL1677813.1"/>
    </source>
</evidence>
<dbReference type="Proteomes" id="UP001497644">
    <property type="component" value="Chromosome 13"/>
</dbReference>
<protein>
    <submittedName>
        <fullName evidence="1">Uncharacterized protein</fullName>
    </submittedName>
</protein>
<accession>A0AAV2ND10</accession>
<reference evidence="1" key="1">
    <citation type="submission" date="2024-04" db="EMBL/GenBank/DDBJ databases">
        <authorList>
            <consortium name="Molecular Ecology Group"/>
        </authorList>
    </citation>
    <scope>NUCLEOTIDE SEQUENCE</scope>
</reference>